<evidence type="ECO:0000313" key="2">
    <source>
        <dbReference type="Proteomes" id="UP000198639"/>
    </source>
</evidence>
<organism evidence="1 2">
    <name type="scientific">Massilia yuzhufengensis</name>
    <dbReference type="NCBI Taxonomy" id="1164594"/>
    <lineage>
        <taxon>Bacteria</taxon>
        <taxon>Pseudomonadati</taxon>
        <taxon>Pseudomonadota</taxon>
        <taxon>Betaproteobacteria</taxon>
        <taxon>Burkholderiales</taxon>
        <taxon>Oxalobacteraceae</taxon>
        <taxon>Telluria group</taxon>
        <taxon>Massilia</taxon>
    </lineage>
</organism>
<dbReference type="AlphaFoldDB" id="A0A1I1DNG2"/>
<reference evidence="2" key="1">
    <citation type="submission" date="2016-10" db="EMBL/GenBank/DDBJ databases">
        <authorList>
            <person name="Varghese N."/>
            <person name="Submissions S."/>
        </authorList>
    </citation>
    <scope>NUCLEOTIDE SEQUENCE [LARGE SCALE GENOMIC DNA]</scope>
    <source>
        <strain evidence="2">CGMCC 1.12041</strain>
    </source>
</reference>
<dbReference type="Proteomes" id="UP000198639">
    <property type="component" value="Unassembled WGS sequence"/>
</dbReference>
<proteinExistence type="predicted"/>
<dbReference type="RefSeq" id="WP_091869876.1">
    <property type="nucleotide sequence ID" value="NZ_FOLD01000001.1"/>
</dbReference>
<keyword evidence="2" id="KW-1185">Reference proteome</keyword>
<protein>
    <submittedName>
        <fullName evidence="1">Uncharacterized protein</fullName>
    </submittedName>
</protein>
<evidence type="ECO:0000313" key="1">
    <source>
        <dbReference type="EMBL" id="SFB74063.1"/>
    </source>
</evidence>
<accession>A0A1I1DNG2</accession>
<name>A0A1I1DNG2_9BURK</name>
<sequence>MHDYQRPPTLYRYAPQDELEAALRGQFRLLPDGGFLALSFSTAWDKQLFDVFSPADRCLVIHNTELFGERLHRAVQRTLPNWAGIDGQVEYGVRSPLGAAFSKSLGQAQEKEWQFAWRSMSPGASLNPVVINIGSIEQFAELRDRDTLLS</sequence>
<gene>
    <name evidence="1" type="ORF">SAMN05216204_101197</name>
</gene>
<dbReference type="EMBL" id="FOLD01000001">
    <property type="protein sequence ID" value="SFB74063.1"/>
    <property type="molecule type" value="Genomic_DNA"/>
</dbReference>
<dbReference type="OrthoDB" id="8773261at2"/>
<dbReference type="STRING" id="1164594.SAMN05216204_101197"/>